<keyword evidence="4 12" id="KW-0812">Transmembrane</keyword>
<name>A0A3B0VK15_9ZZZZ</name>
<dbReference type="InterPro" id="IPR001182">
    <property type="entry name" value="FtsW/RodA"/>
</dbReference>
<dbReference type="GO" id="GO:0008955">
    <property type="term" value="F:peptidoglycan glycosyltransferase activity"/>
    <property type="evidence" value="ECO:0007669"/>
    <property type="project" value="UniProtKB-EC"/>
</dbReference>
<dbReference type="GO" id="GO:0051301">
    <property type="term" value="P:cell division"/>
    <property type="evidence" value="ECO:0007669"/>
    <property type="project" value="UniProtKB-KW"/>
</dbReference>
<evidence type="ECO:0000313" key="13">
    <source>
        <dbReference type="EMBL" id="VAW32446.1"/>
    </source>
</evidence>
<dbReference type="AlphaFoldDB" id="A0A3B0VK15"/>
<comment type="catalytic activity">
    <reaction evidence="11">
        <text>[GlcNAc-(1-&gt;4)-Mur2Ac(oyl-L-Ala-gamma-D-Glu-L-Lys-D-Ala-D-Ala)](n)-di-trans,octa-cis-undecaprenyl diphosphate + beta-D-GlcNAc-(1-&gt;4)-Mur2Ac(oyl-L-Ala-gamma-D-Glu-L-Lys-D-Ala-D-Ala)-di-trans,octa-cis-undecaprenyl diphosphate = [GlcNAc-(1-&gt;4)-Mur2Ac(oyl-L-Ala-gamma-D-Glu-L-Lys-D-Ala-D-Ala)](n+1)-di-trans,octa-cis-undecaprenyl diphosphate + di-trans,octa-cis-undecaprenyl diphosphate + H(+)</text>
        <dbReference type="Rhea" id="RHEA:23708"/>
        <dbReference type="Rhea" id="RHEA-COMP:9602"/>
        <dbReference type="Rhea" id="RHEA-COMP:9603"/>
        <dbReference type="ChEBI" id="CHEBI:15378"/>
        <dbReference type="ChEBI" id="CHEBI:58405"/>
        <dbReference type="ChEBI" id="CHEBI:60033"/>
        <dbReference type="ChEBI" id="CHEBI:78435"/>
        <dbReference type="EC" id="2.4.99.28"/>
    </reaction>
</comment>
<organism evidence="13">
    <name type="scientific">hydrothermal vent metagenome</name>
    <dbReference type="NCBI Taxonomy" id="652676"/>
    <lineage>
        <taxon>unclassified sequences</taxon>
        <taxon>metagenomes</taxon>
        <taxon>ecological metagenomes</taxon>
    </lineage>
</organism>
<keyword evidence="2" id="KW-0328">Glycosyltransferase</keyword>
<feature type="transmembrane region" description="Helical" evidence="12">
    <location>
        <begin position="310"/>
        <end position="335"/>
    </location>
</feature>
<keyword evidence="13" id="KW-0131">Cell cycle</keyword>
<evidence type="ECO:0000256" key="3">
    <source>
        <dbReference type="ARBA" id="ARBA00022679"/>
    </source>
</evidence>
<evidence type="ECO:0000256" key="7">
    <source>
        <dbReference type="ARBA" id="ARBA00022989"/>
    </source>
</evidence>
<dbReference type="PANTHER" id="PTHR30474">
    <property type="entry name" value="CELL CYCLE PROTEIN"/>
    <property type="match status" value="1"/>
</dbReference>
<dbReference type="GO" id="GO:0015648">
    <property type="term" value="F:lipid-linked peptidoglycan transporter activity"/>
    <property type="evidence" value="ECO:0007669"/>
    <property type="project" value="TreeGrafter"/>
</dbReference>
<sequence length="378" mass="40879">MLSNALRYTYRIFSGDKLFLEIIAILTFGGIAIFSSATLGLLARANSNVGHIAVTQIIFGLGVGIIAFISFRLIPYAWFRKASPWIFGITLLLTLAVFIPGFGEYSHGATRWLNLRFITIQPVEFLKIGIVFFIAKFIADNQRKITNYKYSVLSFVTILIVPLAVLFMQKNTSSILLIGVTSLAMYFAAGAPWRHAITIILIGVAMFSLVLVAHPYARQRVTTFLNPASDPSGSGYQIRQSLIAIGNGGVGGRGFGESVQKFNYLPEPDGDSVFAVFAEECGFIGATILVLLFFGLSARGIAIAGKSRDFFGGLVAFGFAWLLAFQAFVNMGAMLGLMPLTGLPLPFISHGGTALVVALAEAGFILNIASHRRTASHQ</sequence>
<comment type="subcellular location">
    <subcellularLocation>
        <location evidence="1">Membrane</location>
        <topology evidence="1">Multi-pass membrane protein</topology>
    </subcellularLocation>
</comment>
<feature type="transmembrane region" description="Helical" evidence="12">
    <location>
        <begin position="49"/>
        <end position="73"/>
    </location>
</feature>
<dbReference type="EMBL" id="UOEV01000050">
    <property type="protein sequence ID" value="VAW32446.1"/>
    <property type="molecule type" value="Genomic_DNA"/>
</dbReference>
<dbReference type="GO" id="GO:0009252">
    <property type="term" value="P:peptidoglycan biosynthetic process"/>
    <property type="evidence" value="ECO:0007669"/>
    <property type="project" value="UniProtKB-KW"/>
</dbReference>
<keyword evidence="8 12" id="KW-0472">Membrane</keyword>
<feature type="transmembrane region" description="Helical" evidence="12">
    <location>
        <begin position="115"/>
        <end position="138"/>
    </location>
</feature>
<evidence type="ECO:0000256" key="6">
    <source>
        <dbReference type="ARBA" id="ARBA00022984"/>
    </source>
</evidence>
<evidence type="ECO:0000256" key="12">
    <source>
        <dbReference type="SAM" id="Phobius"/>
    </source>
</evidence>
<dbReference type="GO" id="GO:0005886">
    <property type="term" value="C:plasma membrane"/>
    <property type="evidence" value="ECO:0007669"/>
    <property type="project" value="TreeGrafter"/>
</dbReference>
<dbReference type="GO" id="GO:0008360">
    <property type="term" value="P:regulation of cell shape"/>
    <property type="evidence" value="ECO:0007669"/>
    <property type="project" value="UniProtKB-KW"/>
</dbReference>
<keyword evidence="5" id="KW-0133">Cell shape</keyword>
<feature type="transmembrane region" description="Helical" evidence="12">
    <location>
        <begin position="20"/>
        <end position="43"/>
    </location>
</feature>
<gene>
    <name evidence="13" type="ORF">MNBD_CPR01-528</name>
</gene>
<dbReference type="EC" id="2.4.99.28" evidence="10"/>
<keyword evidence="3" id="KW-0808">Transferase</keyword>
<evidence type="ECO:0000256" key="10">
    <source>
        <dbReference type="ARBA" id="ARBA00044770"/>
    </source>
</evidence>
<keyword evidence="7 12" id="KW-1133">Transmembrane helix</keyword>
<keyword evidence="6" id="KW-0573">Peptidoglycan synthesis</keyword>
<evidence type="ECO:0000256" key="8">
    <source>
        <dbReference type="ARBA" id="ARBA00023136"/>
    </source>
</evidence>
<protein>
    <recommendedName>
        <fullName evidence="10">peptidoglycan glycosyltransferase</fullName>
        <ecNumber evidence="10">2.4.99.28</ecNumber>
    </recommendedName>
    <alternativeName>
        <fullName evidence="9">Peptidoglycan polymerase</fullName>
    </alternativeName>
</protein>
<feature type="transmembrane region" description="Helical" evidence="12">
    <location>
        <begin position="273"/>
        <end position="298"/>
    </location>
</feature>
<proteinExistence type="predicted"/>
<evidence type="ECO:0000256" key="11">
    <source>
        <dbReference type="ARBA" id="ARBA00049902"/>
    </source>
</evidence>
<dbReference type="PANTHER" id="PTHR30474:SF2">
    <property type="entry name" value="PEPTIDOGLYCAN GLYCOSYLTRANSFERASE FTSW-RELATED"/>
    <property type="match status" value="1"/>
</dbReference>
<dbReference type="GO" id="GO:0032153">
    <property type="term" value="C:cell division site"/>
    <property type="evidence" value="ECO:0007669"/>
    <property type="project" value="TreeGrafter"/>
</dbReference>
<evidence type="ECO:0000256" key="5">
    <source>
        <dbReference type="ARBA" id="ARBA00022960"/>
    </source>
</evidence>
<reference evidence="13" key="1">
    <citation type="submission" date="2018-06" db="EMBL/GenBank/DDBJ databases">
        <authorList>
            <person name="Zhirakovskaya E."/>
        </authorList>
    </citation>
    <scope>NUCLEOTIDE SEQUENCE</scope>
</reference>
<accession>A0A3B0VK15</accession>
<evidence type="ECO:0000256" key="1">
    <source>
        <dbReference type="ARBA" id="ARBA00004141"/>
    </source>
</evidence>
<feature type="transmembrane region" description="Helical" evidence="12">
    <location>
        <begin position="85"/>
        <end position="103"/>
    </location>
</feature>
<evidence type="ECO:0000256" key="4">
    <source>
        <dbReference type="ARBA" id="ARBA00022692"/>
    </source>
</evidence>
<feature type="transmembrane region" description="Helical" evidence="12">
    <location>
        <begin position="196"/>
        <end position="217"/>
    </location>
</feature>
<evidence type="ECO:0000256" key="2">
    <source>
        <dbReference type="ARBA" id="ARBA00022676"/>
    </source>
</evidence>
<feature type="transmembrane region" description="Helical" evidence="12">
    <location>
        <begin position="150"/>
        <end position="167"/>
    </location>
</feature>
<dbReference type="Pfam" id="PF01098">
    <property type="entry name" value="FTSW_RODA_SPOVE"/>
    <property type="match status" value="1"/>
</dbReference>
<keyword evidence="13" id="KW-0132">Cell division</keyword>
<feature type="transmembrane region" description="Helical" evidence="12">
    <location>
        <begin position="347"/>
        <end position="369"/>
    </location>
</feature>
<feature type="transmembrane region" description="Helical" evidence="12">
    <location>
        <begin position="173"/>
        <end position="189"/>
    </location>
</feature>
<evidence type="ECO:0000256" key="9">
    <source>
        <dbReference type="ARBA" id="ARBA00032370"/>
    </source>
</evidence>